<dbReference type="Pfam" id="PF13440">
    <property type="entry name" value="Polysacc_synt_3"/>
    <property type="match status" value="1"/>
</dbReference>
<evidence type="ECO:0000313" key="7">
    <source>
        <dbReference type="EMBL" id="VVN55700.1"/>
    </source>
</evidence>
<feature type="transmembrane region" description="Helical" evidence="6">
    <location>
        <begin position="12"/>
        <end position="33"/>
    </location>
</feature>
<organism evidence="7 8">
    <name type="scientific">Pseudomonas fluorescens</name>
    <dbReference type="NCBI Taxonomy" id="294"/>
    <lineage>
        <taxon>Bacteria</taxon>
        <taxon>Pseudomonadati</taxon>
        <taxon>Pseudomonadota</taxon>
        <taxon>Gammaproteobacteria</taxon>
        <taxon>Pseudomonadales</taxon>
        <taxon>Pseudomonadaceae</taxon>
        <taxon>Pseudomonas</taxon>
    </lineage>
</organism>
<feature type="transmembrane region" description="Helical" evidence="6">
    <location>
        <begin position="359"/>
        <end position="377"/>
    </location>
</feature>
<evidence type="ECO:0000256" key="3">
    <source>
        <dbReference type="ARBA" id="ARBA00022692"/>
    </source>
</evidence>
<dbReference type="EMBL" id="CABVHO010000015">
    <property type="protein sequence ID" value="VVN55700.1"/>
    <property type="molecule type" value="Genomic_DNA"/>
</dbReference>
<protein>
    <recommendedName>
        <fullName evidence="9">Polysaccharide biosynthesis protein</fullName>
    </recommendedName>
</protein>
<feature type="transmembrane region" description="Helical" evidence="6">
    <location>
        <begin position="88"/>
        <end position="105"/>
    </location>
</feature>
<evidence type="ECO:0000256" key="1">
    <source>
        <dbReference type="ARBA" id="ARBA00004651"/>
    </source>
</evidence>
<evidence type="ECO:0000256" key="4">
    <source>
        <dbReference type="ARBA" id="ARBA00022989"/>
    </source>
</evidence>
<sequence length="407" mass="44156">MKSGRSSIKEALPIVIASALVALCNFISLPIIAHYFNNDEFSTYAGIISIQQAVTIIIAATFGTSTIAVVLSDNTIENWRSCITTERFVCCIAAIIVLPVTYLIWPSISTLHYNFLLCLGACIAILARPEGATSAIYRANNNFLIPAIAVSTTAILKLIITAALSYSGAKLEFIVIAQAILDILVASYLLYNLGIISTIIPRSLKYMNRELIQRSKTLSPGNISDSLVSNLDRIIVGIVISPTEVGNYHLLRKATGLMGIITTPINQYLLPNLTKKNSTSRGLVSEINKISKVMLALGTVGWTIAACFYDYYAPLIFPNAEDQKYQFLILLALQVGATSFCAVHPAMIASGKLKASTNITVATNIIYVILAFLLGHFFGMNGIIIAIGCQFFFSITLKFLTLSTSNE</sequence>
<dbReference type="PANTHER" id="PTHR30250">
    <property type="entry name" value="PST FAMILY PREDICTED COLANIC ACID TRANSPORTER"/>
    <property type="match status" value="1"/>
</dbReference>
<keyword evidence="3 6" id="KW-0812">Transmembrane</keyword>
<keyword evidence="2" id="KW-1003">Cell membrane</keyword>
<comment type="subcellular location">
    <subcellularLocation>
        <location evidence="1">Cell membrane</location>
        <topology evidence="1">Multi-pass membrane protein</topology>
    </subcellularLocation>
</comment>
<dbReference type="RefSeq" id="WP_150628698.1">
    <property type="nucleotide sequence ID" value="NZ_CABVHO010000015.1"/>
</dbReference>
<keyword evidence="5 6" id="KW-0472">Membrane</keyword>
<dbReference type="PANTHER" id="PTHR30250:SF11">
    <property type="entry name" value="O-ANTIGEN TRANSPORTER-RELATED"/>
    <property type="match status" value="1"/>
</dbReference>
<accession>A0A5E6YP71</accession>
<feature type="transmembrane region" description="Helical" evidence="6">
    <location>
        <begin position="53"/>
        <end position="76"/>
    </location>
</feature>
<feature type="transmembrane region" description="Helical" evidence="6">
    <location>
        <begin position="111"/>
        <end position="131"/>
    </location>
</feature>
<evidence type="ECO:0008006" key="9">
    <source>
        <dbReference type="Google" id="ProtNLM"/>
    </source>
</evidence>
<feature type="transmembrane region" description="Helical" evidence="6">
    <location>
        <begin position="143"/>
        <end position="167"/>
    </location>
</feature>
<evidence type="ECO:0000256" key="2">
    <source>
        <dbReference type="ARBA" id="ARBA00022475"/>
    </source>
</evidence>
<name>A0A5E6YP71_PSEFL</name>
<feature type="transmembrane region" description="Helical" evidence="6">
    <location>
        <begin position="383"/>
        <end position="402"/>
    </location>
</feature>
<evidence type="ECO:0000256" key="6">
    <source>
        <dbReference type="SAM" id="Phobius"/>
    </source>
</evidence>
<dbReference type="GO" id="GO:0005886">
    <property type="term" value="C:plasma membrane"/>
    <property type="evidence" value="ECO:0007669"/>
    <property type="project" value="UniProtKB-SubCell"/>
</dbReference>
<feature type="transmembrane region" description="Helical" evidence="6">
    <location>
        <begin position="173"/>
        <end position="200"/>
    </location>
</feature>
<keyword evidence="4 6" id="KW-1133">Transmembrane helix</keyword>
<reference evidence="7 8" key="1">
    <citation type="submission" date="2019-09" db="EMBL/GenBank/DDBJ databases">
        <authorList>
            <person name="Chandra G."/>
            <person name="Truman W A."/>
        </authorList>
    </citation>
    <scope>NUCLEOTIDE SEQUENCE [LARGE SCALE GENOMIC DNA]</scope>
    <source>
        <strain evidence="7">PS685</strain>
    </source>
</reference>
<dbReference type="InterPro" id="IPR050833">
    <property type="entry name" value="Poly_Biosynth_Transport"/>
</dbReference>
<proteinExistence type="predicted"/>
<gene>
    <name evidence="7" type="ORF">PS685_01965</name>
</gene>
<evidence type="ECO:0000313" key="8">
    <source>
        <dbReference type="Proteomes" id="UP000326437"/>
    </source>
</evidence>
<feature type="transmembrane region" description="Helical" evidence="6">
    <location>
        <begin position="325"/>
        <end position="347"/>
    </location>
</feature>
<evidence type="ECO:0000256" key="5">
    <source>
        <dbReference type="ARBA" id="ARBA00023136"/>
    </source>
</evidence>
<dbReference type="AlphaFoldDB" id="A0A5E6YP71"/>
<dbReference type="Proteomes" id="UP000326437">
    <property type="component" value="Unassembled WGS sequence"/>
</dbReference>
<feature type="transmembrane region" description="Helical" evidence="6">
    <location>
        <begin position="293"/>
        <end position="313"/>
    </location>
</feature>